<sequence length="110" mass="13091">KPKIDENIDDNIDDSIDENIDDIEYKYNETNFKDFELLFKQENFSTLYDLKNFLTKNINNIESLRINIKDGKFKKIDNDLIMRGFTGFFTILYNNGAKITTPLYKNQELF</sequence>
<reference evidence="1" key="1">
    <citation type="submission" date="2021-06" db="EMBL/GenBank/DDBJ databases">
        <authorList>
            <person name="Kallberg Y."/>
            <person name="Tangrot J."/>
            <person name="Rosling A."/>
        </authorList>
    </citation>
    <scope>NUCLEOTIDE SEQUENCE</scope>
    <source>
        <strain evidence="1">MA453B</strain>
    </source>
</reference>
<accession>A0A9N9KFM1</accession>
<evidence type="ECO:0000313" key="1">
    <source>
        <dbReference type="EMBL" id="CAG8826974.1"/>
    </source>
</evidence>
<proteinExistence type="predicted"/>
<comment type="caution">
    <text evidence="1">The sequence shown here is derived from an EMBL/GenBank/DDBJ whole genome shotgun (WGS) entry which is preliminary data.</text>
</comment>
<dbReference type="EMBL" id="CAJVPY010068925">
    <property type="protein sequence ID" value="CAG8826974.1"/>
    <property type="molecule type" value="Genomic_DNA"/>
</dbReference>
<feature type="non-terminal residue" evidence="1">
    <location>
        <position position="110"/>
    </location>
</feature>
<dbReference type="OrthoDB" id="10509938at2759"/>
<keyword evidence="2" id="KW-1185">Reference proteome</keyword>
<gene>
    <name evidence="1" type="ORF">DERYTH_LOCUS28199</name>
</gene>
<name>A0A9N9KFM1_9GLOM</name>
<feature type="non-terminal residue" evidence="1">
    <location>
        <position position="1"/>
    </location>
</feature>
<organism evidence="1 2">
    <name type="scientific">Dentiscutata erythropus</name>
    <dbReference type="NCBI Taxonomy" id="1348616"/>
    <lineage>
        <taxon>Eukaryota</taxon>
        <taxon>Fungi</taxon>
        <taxon>Fungi incertae sedis</taxon>
        <taxon>Mucoromycota</taxon>
        <taxon>Glomeromycotina</taxon>
        <taxon>Glomeromycetes</taxon>
        <taxon>Diversisporales</taxon>
        <taxon>Gigasporaceae</taxon>
        <taxon>Dentiscutata</taxon>
    </lineage>
</organism>
<evidence type="ECO:0000313" key="2">
    <source>
        <dbReference type="Proteomes" id="UP000789405"/>
    </source>
</evidence>
<protein>
    <submittedName>
        <fullName evidence="1">4841_t:CDS:1</fullName>
    </submittedName>
</protein>
<dbReference type="AlphaFoldDB" id="A0A9N9KFM1"/>
<dbReference type="Proteomes" id="UP000789405">
    <property type="component" value="Unassembled WGS sequence"/>
</dbReference>